<comment type="caution">
    <text evidence="1">The sequence shown here is derived from an EMBL/GenBank/DDBJ whole genome shotgun (WGS) entry which is preliminary data.</text>
</comment>
<dbReference type="RefSeq" id="WP_167163393.1">
    <property type="nucleotide sequence ID" value="NZ_JAANOW010000003.1"/>
</dbReference>
<accession>A0A7X5ZFD3</accession>
<dbReference type="Proteomes" id="UP000547444">
    <property type="component" value="Unassembled WGS sequence"/>
</dbReference>
<gene>
    <name evidence="1" type="ORF">FHU31_005044</name>
</gene>
<name>A0A7X5ZFD3_9MYCO</name>
<dbReference type="AlphaFoldDB" id="A0A7X5ZFD3"/>
<keyword evidence="2" id="KW-1185">Reference proteome</keyword>
<proteinExistence type="predicted"/>
<organism evidence="1 2">
    <name type="scientific">Mycolicibacterium fluoranthenivorans</name>
    <dbReference type="NCBI Taxonomy" id="258505"/>
    <lineage>
        <taxon>Bacteria</taxon>
        <taxon>Bacillati</taxon>
        <taxon>Actinomycetota</taxon>
        <taxon>Actinomycetes</taxon>
        <taxon>Mycobacteriales</taxon>
        <taxon>Mycobacteriaceae</taxon>
        <taxon>Mycolicibacterium</taxon>
    </lineage>
</organism>
<evidence type="ECO:0000313" key="2">
    <source>
        <dbReference type="Proteomes" id="UP000547444"/>
    </source>
</evidence>
<evidence type="ECO:0000313" key="1">
    <source>
        <dbReference type="EMBL" id="NIH98038.1"/>
    </source>
</evidence>
<dbReference type="EMBL" id="JAANOW010000003">
    <property type="protein sequence ID" value="NIH98038.1"/>
    <property type="molecule type" value="Genomic_DNA"/>
</dbReference>
<sequence length="424" mass="44559">MPIVAKEDGWELPTALWERTRASHRYDPVRGLIPSGVVTVGAFSAAAQTYTNLATILWNSGLFSTQGQHWQAVDGTPSNGCKNVATPRISGGSPINHVIAFEFLHAGGNLDVVMVGSASYDCQVFVEYFGKLYKATAAPVVGTTPGVIHLPLTFPAGYTGRVRVHIGGAALVGIKTEQSSIVAKAPDRPFAILDGGKWADAAGLKQASGTSYLTAGVAELFFERTGIVTAARGMPSGFFYNGSATVSDDTPAADGGSRFFSASRKAILESDFQDKPLFYILLGTLDDGGRSGATGASNGPMATRADECYAWFRSKDTRCFILHVSPPPFTGAGGPGTVTGPPTADSSNDFNRREQAAAIADVENAAYLNLFGPTAPAFNLAQQAPLIGADGQNPNRDGNAWLAALLAVEAGKQIVDTLRARRIR</sequence>
<protein>
    <submittedName>
        <fullName evidence="1">Uncharacterized protein</fullName>
    </submittedName>
</protein>
<reference evidence="1 2" key="1">
    <citation type="submission" date="2020-03" db="EMBL/GenBank/DDBJ databases">
        <title>Sequencing the genomes of 1000 actinobacteria strains.</title>
        <authorList>
            <person name="Klenk H.-P."/>
        </authorList>
    </citation>
    <scope>NUCLEOTIDE SEQUENCE [LARGE SCALE GENOMIC DNA]</scope>
    <source>
        <strain evidence="1 2">DSM 44556</strain>
    </source>
</reference>